<organism evidence="1 2">
    <name type="scientific">Vermiconidia calcicola</name>
    <dbReference type="NCBI Taxonomy" id="1690605"/>
    <lineage>
        <taxon>Eukaryota</taxon>
        <taxon>Fungi</taxon>
        <taxon>Dikarya</taxon>
        <taxon>Ascomycota</taxon>
        <taxon>Pezizomycotina</taxon>
        <taxon>Dothideomycetes</taxon>
        <taxon>Dothideomycetidae</taxon>
        <taxon>Mycosphaerellales</taxon>
        <taxon>Extremaceae</taxon>
        <taxon>Vermiconidia</taxon>
    </lineage>
</organism>
<evidence type="ECO:0000313" key="2">
    <source>
        <dbReference type="Proteomes" id="UP001281147"/>
    </source>
</evidence>
<keyword evidence="2" id="KW-1185">Reference proteome</keyword>
<name>A0ACC3NI30_9PEZI</name>
<reference evidence="1" key="1">
    <citation type="submission" date="2023-07" db="EMBL/GenBank/DDBJ databases">
        <title>Black Yeasts Isolated from many extreme environments.</title>
        <authorList>
            <person name="Coleine C."/>
            <person name="Stajich J.E."/>
            <person name="Selbmann L."/>
        </authorList>
    </citation>
    <scope>NUCLEOTIDE SEQUENCE</scope>
    <source>
        <strain evidence="1">CCFEE 5714</strain>
    </source>
</reference>
<evidence type="ECO:0000313" key="1">
    <source>
        <dbReference type="EMBL" id="KAK3716793.1"/>
    </source>
</evidence>
<dbReference type="EMBL" id="JAUTXU010000040">
    <property type="protein sequence ID" value="KAK3716793.1"/>
    <property type="molecule type" value="Genomic_DNA"/>
</dbReference>
<comment type="caution">
    <text evidence="1">The sequence shown here is derived from an EMBL/GenBank/DDBJ whole genome shotgun (WGS) entry which is preliminary data.</text>
</comment>
<accession>A0ACC3NI30</accession>
<sequence>MYLPTLLLPVAAFHLQQASGWGTLGHETIASIAQNLVKDQTEAWAQNILNDTSSSYLANVSTWADSYRYTAEGEFSAPFHYIDAEDDPPISCDVDFDRDCGDEGCSVSAIANYTQRVQQTDSLDVAEVSNALKFLVHLVGDITQPLHDEAYKIGGNGVNVTFDGEDTNLHSVWDTEMPEQLRGGDSLTDAEDWAANLTAQINNGTYAAMKKSWLEGLDVDDAQGTALLWAQDANRYVCSTVMPDGESPLTSEDLYPVYYDSAVHTVALQVAKAGYRLAAWLDAIAQKQSSTTCGADRRSRLEDHMVRRVAGAQDRSPSKLLPQPIGVKSLARQRREVVGWGCRHQH</sequence>
<dbReference type="Proteomes" id="UP001281147">
    <property type="component" value="Unassembled WGS sequence"/>
</dbReference>
<proteinExistence type="predicted"/>
<protein>
    <submittedName>
        <fullName evidence="1">Uncharacterized protein</fullName>
    </submittedName>
</protein>
<gene>
    <name evidence="1" type="ORF">LTR37_006143</name>
</gene>